<dbReference type="EMBL" id="GBXM01028001">
    <property type="protein sequence ID" value="JAH80576.1"/>
    <property type="molecule type" value="Transcribed_RNA"/>
</dbReference>
<proteinExistence type="predicted"/>
<reference evidence="1" key="1">
    <citation type="submission" date="2014-11" db="EMBL/GenBank/DDBJ databases">
        <authorList>
            <person name="Amaro Gonzalez C."/>
        </authorList>
    </citation>
    <scope>NUCLEOTIDE SEQUENCE</scope>
</reference>
<sequence>MRKWSKNEAFVLFCESSITFSLKLVLTTDQGGGSYNTGLQYLLYYYTLSCCICPMFDS</sequence>
<protein>
    <submittedName>
        <fullName evidence="1">Uncharacterized protein</fullName>
    </submittedName>
</protein>
<evidence type="ECO:0000313" key="1">
    <source>
        <dbReference type="EMBL" id="JAH80576.1"/>
    </source>
</evidence>
<reference evidence="1" key="2">
    <citation type="journal article" date="2015" name="Fish Shellfish Immunol.">
        <title>Early steps in the European eel (Anguilla anguilla)-Vibrio vulnificus interaction in the gills: Role of the RtxA13 toxin.</title>
        <authorList>
            <person name="Callol A."/>
            <person name="Pajuelo D."/>
            <person name="Ebbesson L."/>
            <person name="Teles M."/>
            <person name="MacKenzie S."/>
            <person name="Amaro C."/>
        </authorList>
    </citation>
    <scope>NUCLEOTIDE SEQUENCE</scope>
</reference>
<name>A0A0E9VR71_ANGAN</name>
<accession>A0A0E9VR71</accession>
<dbReference type="AlphaFoldDB" id="A0A0E9VR71"/>
<organism evidence="1">
    <name type="scientific">Anguilla anguilla</name>
    <name type="common">European freshwater eel</name>
    <name type="synonym">Muraena anguilla</name>
    <dbReference type="NCBI Taxonomy" id="7936"/>
    <lineage>
        <taxon>Eukaryota</taxon>
        <taxon>Metazoa</taxon>
        <taxon>Chordata</taxon>
        <taxon>Craniata</taxon>
        <taxon>Vertebrata</taxon>
        <taxon>Euteleostomi</taxon>
        <taxon>Actinopterygii</taxon>
        <taxon>Neopterygii</taxon>
        <taxon>Teleostei</taxon>
        <taxon>Anguilliformes</taxon>
        <taxon>Anguillidae</taxon>
        <taxon>Anguilla</taxon>
    </lineage>
</organism>